<dbReference type="InterPro" id="IPR049082">
    <property type="entry name" value="T7SS_signal"/>
</dbReference>
<evidence type="ECO:0000259" key="1">
    <source>
        <dbReference type="Pfam" id="PF21725"/>
    </source>
</evidence>
<organism evidence="2 3">
    <name type="scientific">Haloactinomyces albus</name>
    <dbReference type="NCBI Taxonomy" id="1352928"/>
    <lineage>
        <taxon>Bacteria</taxon>
        <taxon>Bacillati</taxon>
        <taxon>Actinomycetota</taxon>
        <taxon>Actinomycetes</taxon>
        <taxon>Actinopolysporales</taxon>
        <taxon>Actinopolysporaceae</taxon>
        <taxon>Haloactinomyces</taxon>
    </lineage>
</organism>
<dbReference type="AlphaFoldDB" id="A0AAE4CLV5"/>
<sequence length="418" mass="42163">MGVLGETSDPKALIPGSPNIIEDKVAALRKQGERYAAITDELRGVDVGNWWGQAGEAFWSMFSKEPPKWTAVGDSLASTSGALTEYAGTLRWAQGQAAEAIALWEKGEASTHRAMAQYKETSAQAPFSDPGEQYRRQAQELLTGAREKLDAAGTHAAAAIRGDGTKPGALDHLVDEITGGWSAKGKAEASGPNAGVAAAWPKGSKMGELKAFAELAKASAQGSAGNDYVQLSGKAAATVAAEASLAGQVNNEGIGAKAEVKAGAKASAQGKVDFGPYAGYNGKVEAFVGASASASASVGLDGLKANAGAFAGAKATGKVGGDIGGIGLNVTGEAWAGPGAEPGVRLGPDENGTWHIGANAGVSPIVGGKLGFELTVDPDDVAQTATDAAQFVGNAAANTGEAIDDFATSTYDSLNPWN</sequence>
<dbReference type="Pfam" id="PF21725">
    <property type="entry name" value="T7SS_signal"/>
    <property type="match status" value="1"/>
</dbReference>
<evidence type="ECO:0000313" key="2">
    <source>
        <dbReference type="EMBL" id="MDR7302620.1"/>
    </source>
</evidence>
<comment type="caution">
    <text evidence="2">The sequence shown here is derived from an EMBL/GenBank/DDBJ whole genome shotgun (WGS) entry which is preliminary data.</text>
</comment>
<gene>
    <name evidence="2" type="ORF">JOF55_002801</name>
</gene>
<proteinExistence type="predicted"/>
<dbReference type="RefSeq" id="WP_310274296.1">
    <property type="nucleotide sequence ID" value="NZ_JAVDXW010000001.1"/>
</dbReference>
<dbReference type="EMBL" id="JAVDXW010000001">
    <property type="protein sequence ID" value="MDR7302620.1"/>
    <property type="molecule type" value="Genomic_DNA"/>
</dbReference>
<keyword evidence="3" id="KW-1185">Reference proteome</keyword>
<accession>A0AAE4CLV5</accession>
<protein>
    <recommendedName>
        <fullName evidence="1">Putative T7SS secretion signal domain-containing protein</fullName>
    </recommendedName>
</protein>
<name>A0AAE4CLV5_9ACTN</name>
<dbReference type="Proteomes" id="UP001180845">
    <property type="component" value="Unassembled WGS sequence"/>
</dbReference>
<feature type="domain" description="Putative T7SS secretion signal" evidence="1">
    <location>
        <begin position="4"/>
        <end position="161"/>
    </location>
</feature>
<evidence type="ECO:0000313" key="3">
    <source>
        <dbReference type="Proteomes" id="UP001180845"/>
    </source>
</evidence>
<reference evidence="2" key="1">
    <citation type="submission" date="2023-07" db="EMBL/GenBank/DDBJ databases">
        <title>Sequencing the genomes of 1000 actinobacteria strains.</title>
        <authorList>
            <person name="Klenk H.-P."/>
        </authorList>
    </citation>
    <scope>NUCLEOTIDE SEQUENCE</scope>
    <source>
        <strain evidence="2">DSM 45977</strain>
    </source>
</reference>